<keyword evidence="5" id="KW-1185">Reference proteome</keyword>
<feature type="domain" description="3-beta hydroxysteroid dehydrogenase/isomerase" evidence="3">
    <location>
        <begin position="4"/>
        <end position="251"/>
    </location>
</feature>
<reference evidence="4 5" key="1">
    <citation type="submission" date="2015-11" db="EMBL/GenBank/DDBJ databases">
        <title>Genomic analysis of 38 Legionella species identifies large and diverse effector repertoires.</title>
        <authorList>
            <person name="Burstein D."/>
            <person name="Amaro F."/>
            <person name="Zusman T."/>
            <person name="Lifshitz Z."/>
            <person name="Cohen O."/>
            <person name="Gilbert J.A."/>
            <person name="Pupko T."/>
            <person name="Shuman H.A."/>
            <person name="Segal G."/>
        </authorList>
    </citation>
    <scope>NUCLEOTIDE SEQUENCE [LARGE SCALE GENOMIC DNA]</scope>
    <source>
        <strain evidence="4 5">ATCC 43878</strain>
    </source>
</reference>
<evidence type="ECO:0000256" key="1">
    <source>
        <dbReference type="ARBA" id="ARBA00009219"/>
    </source>
</evidence>
<evidence type="ECO:0000256" key="2">
    <source>
        <dbReference type="ARBA" id="ARBA00023002"/>
    </source>
</evidence>
<dbReference type="EMBL" id="LNXV01000011">
    <property type="protein sequence ID" value="KTC84036.1"/>
    <property type="molecule type" value="Genomic_DNA"/>
</dbReference>
<name>A0A0W0SLA0_9GAMM</name>
<evidence type="ECO:0000259" key="3">
    <source>
        <dbReference type="Pfam" id="PF01073"/>
    </source>
</evidence>
<protein>
    <submittedName>
        <fullName evidence="4">3-beta-hydroxysteroid dehydrogenase/isomerase</fullName>
    </submittedName>
</protein>
<dbReference type="InterPro" id="IPR036291">
    <property type="entry name" value="NAD(P)-bd_dom_sf"/>
</dbReference>
<dbReference type="Proteomes" id="UP000054742">
    <property type="component" value="Unassembled WGS sequence"/>
</dbReference>
<dbReference type="PANTHER" id="PTHR43245:SF51">
    <property type="entry name" value="SHORT CHAIN DEHYDROGENASE_REDUCTASE FAMILY 42E, MEMBER 2"/>
    <property type="match status" value="1"/>
</dbReference>
<dbReference type="AlphaFoldDB" id="A0A0W0SLA0"/>
<comment type="similarity">
    <text evidence="1">Belongs to the 3-beta-HSD family.</text>
</comment>
<dbReference type="GO" id="GO:0016616">
    <property type="term" value="F:oxidoreductase activity, acting on the CH-OH group of donors, NAD or NADP as acceptor"/>
    <property type="evidence" value="ECO:0007669"/>
    <property type="project" value="InterPro"/>
</dbReference>
<dbReference type="PANTHER" id="PTHR43245">
    <property type="entry name" value="BIFUNCTIONAL POLYMYXIN RESISTANCE PROTEIN ARNA"/>
    <property type="match status" value="1"/>
</dbReference>
<dbReference type="STRING" id="29422.Lbru_1397"/>
<dbReference type="PATRIC" id="fig|29422.6.peg.1480"/>
<dbReference type="Pfam" id="PF01073">
    <property type="entry name" value="3Beta_HSD"/>
    <property type="match status" value="1"/>
</dbReference>
<dbReference type="RefSeq" id="WP_058441478.1">
    <property type="nucleotide sequence ID" value="NZ_CAAAHU010000003.1"/>
</dbReference>
<dbReference type="InterPro" id="IPR050177">
    <property type="entry name" value="Lipid_A_modif_metabolic_enz"/>
</dbReference>
<evidence type="ECO:0000313" key="5">
    <source>
        <dbReference type="Proteomes" id="UP000054742"/>
    </source>
</evidence>
<evidence type="ECO:0000313" key="4">
    <source>
        <dbReference type="EMBL" id="KTC84036.1"/>
    </source>
</evidence>
<dbReference type="SUPFAM" id="SSF51735">
    <property type="entry name" value="NAD(P)-binding Rossmann-fold domains"/>
    <property type="match status" value="1"/>
</dbReference>
<dbReference type="OrthoDB" id="9801056at2"/>
<comment type="caution">
    <text evidence="4">The sequence shown here is derived from an EMBL/GenBank/DDBJ whole genome shotgun (WGS) entry which is preliminary data.</text>
</comment>
<dbReference type="InterPro" id="IPR002225">
    <property type="entry name" value="3Beta_OHSteriod_DH/Estase"/>
</dbReference>
<dbReference type="GO" id="GO:0016853">
    <property type="term" value="F:isomerase activity"/>
    <property type="evidence" value="ECO:0007669"/>
    <property type="project" value="UniProtKB-KW"/>
</dbReference>
<dbReference type="Gene3D" id="3.40.50.720">
    <property type="entry name" value="NAD(P)-binding Rossmann-like Domain"/>
    <property type="match status" value="1"/>
</dbReference>
<keyword evidence="4" id="KW-0413">Isomerase</keyword>
<proteinExistence type="inferred from homology"/>
<sequence length="333" mass="37160">MKVLVTGGTGFLGKVIVQQLLDRGDKVRVYCRGNYPDLMTEGVEMVYGDMKDSQRLFKATQGIDAVIHTASKVGVWGAYEDYYQCNVIGTESLISACKKQRVSFLVYTSSPSTVFDGHEVRGADEGLPYPTKFLNAYGATKAKAEQLVMNANSDALKTVALRPHLIWGPHDNQLIPRLIERARRGVLKLINNHNALVDTVYVDNAAQAHLLALEHLKETSTCAGKVYFISQDEPVEINAFINRILMAADLPAVQKTISPKLAYGAGAILEFFYKLLGIRAEPMLTRFVAKQLTVTCWYDISAAKRDIGYRPEISIEEGLRRVSSWLRQNERNK</sequence>
<gene>
    <name evidence="4" type="ORF">Lbru_1397</name>
</gene>
<organism evidence="4 5">
    <name type="scientific">Legionella brunensis</name>
    <dbReference type="NCBI Taxonomy" id="29422"/>
    <lineage>
        <taxon>Bacteria</taxon>
        <taxon>Pseudomonadati</taxon>
        <taxon>Pseudomonadota</taxon>
        <taxon>Gammaproteobacteria</taxon>
        <taxon>Legionellales</taxon>
        <taxon>Legionellaceae</taxon>
        <taxon>Legionella</taxon>
    </lineage>
</organism>
<keyword evidence="2" id="KW-0560">Oxidoreductase</keyword>
<accession>A0A0W0SLA0</accession>
<dbReference type="GO" id="GO:0006694">
    <property type="term" value="P:steroid biosynthetic process"/>
    <property type="evidence" value="ECO:0007669"/>
    <property type="project" value="InterPro"/>
</dbReference>